<organism evidence="1 2">
    <name type="scientific">Chitinophaga dinghuensis</name>
    <dbReference type="NCBI Taxonomy" id="1539050"/>
    <lineage>
        <taxon>Bacteria</taxon>
        <taxon>Pseudomonadati</taxon>
        <taxon>Bacteroidota</taxon>
        <taxon>Chitinophagia</taxon>
        <taxon>Chitinophagales</taxon>
        <taxon>Chitinophagaceae</taxon>
        <taxon>Chitinophaga</taxon>
    </lineage>
</organism>
<reference evidence="1 2" key="1">
    <citation type="submission" date="2018-06" db="EMBL/GenBank/DDBJ databases">
        <title>Genomic Encyclopedia of Archaeal and Bacterial Type Strains, Phase II (KMG-II): from individual species to whole genera.</title>
        <authorList>
            <person name="Goeker M."/>
        </authorList>
    </citation>
    <scope>NUCLEOTIDE SEQUENCE [LARGE SCALE GENOMIC DNA]</scope>
    <source>
        <strain evidence="1 2">DSM 29821</strain>
    </source>
</reference>
<dbReference type="EMBL" id="QLMA01000005">
    <property type="protein sequence ID" value="RAJ79981.1"/>
    <property type="molecule type" value="Genomic_DNA"/>
</dbReference>
<name>A0A327VVF5_9BACT</name>
<evidence type="ECO:0000313" key="2">
    <source>
        <dbReference type="Proteomes" id="UP000249819"/>
    </source>
</evidence>
<dbReference type="RefSeq" id="WP_146616210.1">
    <property type="nucleotide sequence ID" value="NZ_QLMA01000005.1"/>
</dbReference>
<proteinExistence type="predicted"/>
<gene>
    <name evidence="1" type="ORF">CLV59_10587</name>
</gene>
<comment type="caution">
    <text evidence="1">The sequence shown here is derived from an EMBL/GenBank/DDBJ whole genome shotgun (WGS) entry which is preliminary data.</text>
</comment>
<accession>A0A327VVF5</accession>
<protein>
    <recommendedName>
        <fullName evidence="3">Tetratricopeptide repeat protein</fullName>
    </recommendedName>
</protein>
<dbReference type="SUPFAM" id="SSF48452">
    <property type="entry name" value="TPR-like"/>
    <property type="match status" value="1"/>
</dbReference>
<evidence type="ECO:0000313" key="1">
    <source>
        <dbReference type="EMBL" id="RAJ79981.1"/>
    </source>
</evidence>
<dbReference type="AlphaFoldDB" id="A0A327VVF5"/>
<sequence>MKLPNLSFLQLRTLLCCAVVAFLFSCRSGEKLYNKGRYDEAVETFVKKLQRRPSDTKARQLLPTAYQHSLKLHEDRVSQLLVSNNQLKWENVRAEYRSMQRLYDIIQSSPAAMEVVKPKDYSSAITGAQENAAEARYERGNILLDRGDKASARQAYDEFAAALKLVNNYKDAKALMDEAYHMGVVNVVISQLEVRSPYFQFTADQFRDYLVRNIQQQQINRFVQFFDERFAAENKVPADQYLELRFYDFIVGQTYVDRTQRDVSREIEDGTKKDSTGKEIKKYITVKATLFLTKQTVVSKGILDYRILNTANGQTIRQNRIPGSYTWINEFGSYRGDSRALSDQDKRLMGGREMSPPPPDQLFLEFTKPIYTDLDRELRGFYSNI</sequence>
<evidence type="ECO:0008006" key="3">
    <source>
        <dbReference type="Google" id="ProtNLM"/>
    </source>
</evidence>
<keyword evidence="2" id="KW-1185">Reference proteome</keyword>
<dbReference type="OrthoDB" id="1489643at2"/>
<dbReference type="Gene3D" id="1.25.40.10">
    <property type="entry name" value="Tetratricopeptide repeat domain"/>
    <property type="match status" value="1"/>
</dbReference>
<dbReference type="InterPro" id="IPR011990">
    <property type="entry name" value="TPR-like_helical_dom_sf"/>
</dbReference>
<dbReference type="Proteomes" id="UP000249819">
    <property type="component" value="Unassembled WGS sequence"/>
</dbReference>
<dbReference type="PROSITE" id="PS51257">
    <property type="entry name" value="PROKAR_LIPOPROTEIN"/>
    <property type="match status" value="1"/>
</dbReference>